<proteinExistence type="predicted"/>
<protein>
    <submittedName>
        <fullName evidence="2">Uncharacterized protein</fullName>
    </submittedName>
</protein>
<feature type="transmembrane region" description="Helical" evidence="1">
    <location>
        <begin position="35"/>
        <end position="53"/>
    </location>
</feature>
<keyword evidence="1" id="KW-1133">Transmembrane helix</keyword>
<keyword evidence="1" id="KW-0472">Membrane</keyword>
<evidence type="ECO:0000313" key="2">
    <source>
        <dbReference type="EMBL" id="CAD8166021.1"/>
    </source>
</evidence>
<reference evidence="2" key="1">
    <citation type="submission" date="2021-01" db="EMBL/GenBank/DDBJ databases">
        <authorList>
            <consortium name="Genoscope - CEA"/>
            <person name="William W."/>
        </authorList>
    </citation>
    <scope>NUCLEOTIDE SEQUENCE</scope>
</reference>
<gene>
    <name evidence="2" type="ORF">POCTA_138.1.T0470246</name>
</gene>
<name>A0A8S1ULI6_PAROT</name>
<organism evidence="2 3">
    <name type="scientific">Paramecium octaurelia</name>
    <dbReference type="NCBI Taxonomy" id="43137"/>
    <lineage>
        <taxon>Eukaryota</taxon>
        <taxon>Sar</taxon>
        <taxon>Alveolata</taxon>
        <taxon>Ciliophora</taxon>
        <taxon>Intramacronucleata</taxon>
        <taxon>Oligohymenophorea</taxon>
        <taxon>Peniculida</taxon>
        <taxon>Parameciidae</taxon>
        <taxon>Paramecium</taxon>
    </lineage>
</organism>
<evidence type="ECO:0000256" key="1">
    <source>
        <dbReference type="SAM" id="Phobius"/>
    </source>
</evidence>
<dbReference type="AlphaFoldDB" id="A0A8S1ULI6"/>
<dbReference type="EMBL" id="CAJJDP010000047">
    <property type="protein sequence ID" value="CAD8166021.1"/>
    <property type="molecule type" value="Genomic_DNA"/>
</dbReference>
<keyword evidence="1" id="KW-0812">Transmembrane</keyword>
<evidence type="ECO:0000313" key="3">
    <source>
        <dbReference type="Proteomes" id="UP000683925"/>
    </source>
</evidence>
<dbReference type="Proteomes" id="UP000683925">
    <property type="component" value="Unassembled WGS sequence"/>
</dbReference>
<sequence>MYWLTELSFQYSCSIQSKKLAKELTQSTFYGSVKVDFWIISFGICILRIYYFVSIQQHMNTLIYF</sequence>
<comment type="caution">
    <text evidence="2">The sequence shown here is derived from an EMBL/GenBank/DDBJ whole genome shotgun (WGS) entry which is preliminary data.</text>
</comment>
<keyword evidence="3" id="KW-1185">Reference proteome</keyword>
<accession>A0A8S1ULI6</accession>